<gene>
    <name evidence="1" type="ORF">TWF481_003697</name>
</gene>
<dbReference type="AlphaFoldDB" id="A0AAV9WJC1"/>
<evidence type="ECO:0000313" key="1">
    <source>
        <dbReference type="EMBL" id="KAK6508929.1"/>
    </source>
</evidence>
<reference evidence="1 2" key="1">
    <citation type="submission" date="2023-08" db="EMBL/GenBank/DDBJ databases">
        <authorList>
            <person name="Palmer J.M."/>
        </authorList>
    </citation>
    <scope>NUCLEOTIDE SEQUENCE [LARGE SCALE GENOMIC DNA]</scope>
    <source>
        <strain evidence="1 2">TWF481</strain>
    </source>
</reference>
<evidence type="ECO:0000313" key="2">
    <source>
        <dbReference type="Proteomes" id="UP001370758"/>
    </source>
</evidence>
<proteinExistence type="predicted"/>
<dbReference type="Proteomes" id="UP001370758">
    <property type="component" value="Unassembled WGS sequence"/>
</dbReference>
<dbReference type="EMBL" id="JAVHJL010000002">
    <property type="protein sequence ID" value="KAK6508929.1"/>
    <property type="molecule type" value="Genomic_DNA"/>
</dbReference>
<sequence length="214" mass="23875">MYWHESSQPRALDHTMSTLLEIPRALHDIRLDLIRLNLPASNSDSHIYSENTLNTPAESINSEVLKAKYFTEARYYPNYATATGHSEFLKKRTPSDPLFTWVHLANFSDTTWGLDTTENKEGCQFTYPPPEKIVPRTIKSIVLETLGCSSGDKVDIDARVVYNLGNNNSTTDRVSISIRREGISAGTKISCTGLDPEKCSVEILFDGAIFVVSA</sequence>
<organism evidence="1 2">
    <name type="scientific">Arthrobotrys musiformis</name>
    <dbReference type="NCBI Taxonomy" id="47236"/>
    <lineage>
        <taxon>Eukaryota</taxon>
        <taxon>Fungi</taxon>
        <taxon>Dikarya</taxon>
        <taxon>Ascomycota</taxon>
        <taxon>Pezizomycotina</taxon>
        <taxon>Orbiliomycetes</taxon>
        <taxon>Orbiliales</taxon>
        <taxon>Orbiliaceae</taxon>
        <taxon>Arthrobotrys</taxon>
    </lineage>
</organism>
<keyword evidence="2" id="KW-1185">Reference proteome</keyword>
<name>A0AAV9WJC1_9PEZI</name>
<accession>A0AAV9WJC1</accession>
<comment type="caution">
    <text evidence="1">The sequence shown here is derived from an EMBL/GenBank/DDBJ whole genome shotgun (WGS) entry which is preliminary data.</text>
</comment>
<protein>
    <submittedName>
        <fullName evidence="1">Uncharacterized protein</fullName>
    </submittedName>
</protein>